<feature type="transmembrane region" description="Helical" evidence="1">
    <location>
        <begin position="83"/>
        <end position="101"/>
    </location>
</feature>
<dbReference type="Proteomes" id="UP000176786">
    <property type="component" value="Unassembled WGS sequence"/>
</dbReference>
<reference evidence="2 3" key="1">
    <citation type="journal article" date="2016" name="Nat. Commun.">
        <title>Thousands of microbial genomes shed light on interconnected biogeochemical processes in an aquifer system.</title>
        <authorList>
            <person name="Anantharaman K."/>
            <person name="Brown C.T."/>
            <person name="Hug L.A."/>
            <person name="Sharon I."/>
            <person name="Castelle C.J."/>
            <person name="Probst A.J."/>
            <person name="Thomas B.C."/>
            <person name="Singh A."/>
            <person name="Wilkins M.J."/>
            <person name="Karaoz U."/>
            <person name="Brodie E.L."/>
            <person name="Williams K.H."/>
            <person name="Hubbard S.S."/>
            <person name="Banfield J.F."/>
        </authorList>
    </citation>
    <scope>NUCLEOTIDE SEQUENCE [LARGE SCALE GENOMIC DNA]</scope>
</reference>
<feature type="transmembrane region" description="Helical" evidence="1">
    <location>
        <begin position="107"/>
        <end position="123"/>
    </location>
</feature>
<feature type="transmembrane region" description="Helical" evidence="1">
    <location>
        <begin position="6"/>
        <end position="22"/>
    </location>
</feature>
<name>A0A1F5P9C8_9BACT</name>
<sequence length="147" mass="16160">MTIALAVLSILVVTFLANLFNAMRIVRPICPICAGVALTWIWLILAYFTGYNFDPMVIAMLMGGSVVGLAYAADKKINKQPSLLFKSVFIPAGFAAAYSIISKNWPIFILGLIIMAIIYFMFVKNSTGGPKTNERALEIKDKLKNCC</sequence>
<evidence type="ECO:0000313" key="3">
    <source>
        <dbReference type="Proteomes" id="UP000176786"/>
    </source>
</evidence>
<keyword evidence="1" id="KW-0472">Membrane</keyword>
<dbReference type="AlphaFoldDB" id="A0A1F5P9C8"/>
<comment type="caution">
    <text evidence="2">The sequence shown here is derived from an EMBL/GenBank/DDBJ whole genome shotgun (WGS) entry which is preliminary data.</text>
</comment>
<feature type="transmembrane region" description="Helical" evidence="1">
    <location>
        <begin position="55"/>
        <end position="71"/>
    </location>
</feature>
<protein>
    <submittedName>
        <fullName evidence="2">Uncharacterized protein</fullName>
    </submittedName>
</protein>
<dbReference type="EMBL" id="MFES01000002">
    <property type="protein sequence ID" value="OGE86498.1"/>
    <property type="molecule type" value="Genomic_DNA"/>
</dbReference>
<evidence type="ECO:0000256" key="1">
    <source>
        <dbReference type="SAM" id="Phobius"/>
    </source>
</evidence>
<keyword evidence="1" id="KW-1133">Transmembrane helix</keyword>
<accession>A0A1F5P9C8</accession>
<proteinExistence type="predicted"/>
<feature type="transmembrane region" description="Helical" evidence="1">
    <location>
        <begin position="29"/>
        <end position="49"/>
    </location>
</feature>
<gene>
    <name evidence="2" type="ORF">A3J48_00015</name>
</gene>
<keyword evidence="1" id="KW-0812">Transmembrane</keyword>
<evidence type="ECO:0000313" key="2">
    <source>
        <dbReference type="EMBL" id="OGE86498.1"/>
    </source>
</evidence>
<organism evidence="2 3">
    <name type="scientific">Candidatus Doudnabacteria bacterium RIFCSPHIGHO2_02_FULL_46_11</name>
    <dbReference type="NCBI Taxonomy" id="1817832"/>
    <lineage>
        <taxon>Bacteria</taxon>
        <taxon>Candidatus Doudnaibacteriota</taxon>
    </lineage>
</organism>